<evidence type="ECO:0000256" key="3">
    <source>
        <dbReference type="ARBA" id="ARBA00022989"/>
    </source>
</evidence>
<feature type="transmembrane region" description="Helical" evidence="5">
    <location>
        <begin position="220"/>
        <end position="240"/>
    </location>
</feature>
<dbReference type="Proteomes" id="UP000002011">
    <property type="component" value="Chromosome"/>
</dbReference>
<dbReference type="CDD" id="cd13128">
    <property type="entry name" value="MATE_Wzx_like"/>
    <property type="match status" value="1"/>
</dbReference>
<evidence type="ECO:0000313" key="7">
    <source>
        <dbReference type="Proteomes" id="UP000002011"/>
    </source>
</evidence>
<evidence type="ECO:0000256" key="5">
    <source>
        <dbReference type="SAM" id="Phobius"/>
    </source>
</evidence>
<dbReference type="EMBL" id="CP001619">
    <property type="protein sequence ID" value="ACT92005.1"/>
    <property type="molecule type" value="Genomic_DNA"/>
</dbReference>
<dbReference type="eggNOG" id="COG2244">
    <property type="taxonomic scope" value="Bacteria"/>
</dbReference>
<accession>C6W1E8</accession>
<keyword evidence="4 5" id="KW-0472">Membrane</keyword>
<keyword evidence="3 5" id="KW-1133">Transmembrane helix</keyword>
<feature type="transmembrane region" description="Helical" evidence="5">
    <location>
        <begin position="89"/>
        <end position="115"/>
    </location>
</feature>
<feature type="transmembrane region" description="Helical" evidence="5">
    <location>
        <begin position="336"/>
        <end position="361"/>
    </location>
</feature>
<evidence type="ECO:0000256" key="2">
    <source>
        <dbReference type="ARBA" id="ARBA00022692"/>
    </source>
</evidence>
<dbReference type="InterPro" id="IPR052556">
    <property type="entry name" value="PolySynth_Transporter"/>
</dbReference>
<feature type="transmembrane region" description="Helical" evidence="5">
    <location>
        <begin position="54"/>
        <end position="77"/>
    </location>
</feature>
<dbReference type="OrthoDB" id="9770347at2"/>
<feature type="transmembrane region" description="Helical" evidence="5">
    <location>
        <begin position="304"/>
        <end position="324"/>
    </location>
</feature>
<dbReference type="PANTHER" id="PTHR43424">
    <property type="entry name" value="LOCUS PUTATIVE PROTEIN 1-RELATED"/>
    <property type="match status" value="1"/>
</dbReference>
<feature type="transmembrane region" description="Helical" evidence="5">
    <location>
        <begin position="368"/>
        <end position="387"/>
    </location>
</feature>
<evidence type="ECO:0000256" key="1">
    <source>
        <dbReference type="ARBA" id="ARBA00004141"/>
    </source>
</evidence>
<protein>
    <submittedName>
        <fullName evidence="6">Polysaccharide biosynthesis protein</fullName>
    </submittedName>
</protein>
<evidence type="ECO:0000313" key="6">
    <source>
        <dbReference type="EMBL" id="ACT92005.1"/>
    </source>
</evidence>
<dbReference type="HOGENOM" id="CLU_022017_6_3_10"/>
<dbReference type="STRING" id="471854.Dfer_0744"/>
<proteinExistence type="predicted"/>
<feature type="transmembrane region" description="Helical" evidence="5">
    <location>
        <begin position="153"/>
        <end position="174"/>
    </location>
</feature>
<feature type="transmembrane region" description="Helical" evidence="5">
    <location>
        <begin position="180"/>
        <end position="199"/>
    </location>
</feature>
<dbReference type="GO" id="GO:0016020">
    <property type="term" value="C:membrane"/>
    <property type="evidence" value="ECO:0007669"/>
    <property type="project" value="UniProtKB-SubCell"/>
</dbReference>
<feature type="transmembrane region" description="Helical" evidence="5">
    <location>
        <begin position="21"/>
        <end position="42"/>
    </location>
</feature>
<evidence type="ECO:0000256" key="4">
    <source>
        <dbReference type="ARBA" id="ARBA00023136"/>
    </source>
</evidence>
<gene>
    <name evidence="6" type="ordered locus">Dfer_0744</name>
</gene>
<dbReference type="PANTHER" id="PTHR43424:SF1">
    <property type="entry name" value="LOCUS PUTATIVE PROTEIN 1-RELATED"/>
    <property type="match status" value="1"/>
</dbReference>
<comment type="subcellular location">
    <subcellularLocation>
        <location evidence="1">Membrane</location>
        <topology evidence="1">Multi-pass membrane protein</topology>
    </subcellularLocation>
</comment>
<feature type="transmembrane region" description="Helical" evidence="5">
    <location>
        <begin position="393"/>
        <end position="414"/>
    </location>
</feature>
<reference evidence="6 7" key="1">
    <citation type="journal article" date="2009" name="Stand. Genomic Sci.">
        <title>Complete genome sequence of Dyadobacter fermentans type strain (NS114).</title>
        <authorList>
            <person name="Lang E."/>
            <person name="Lapidus A."/>
            <person name="Chertkov O."/>
            <person name="Brettin T."/>
            <person name="Detter J.C."/>
            <person name="Han C."/>
            <person name="Copeland A."/>
            <person name="Glavina Del Rio T."/>
            <person name="Nolan M."/>
            <person name="Chen F."/>
            <person name="Lucas S."/>
            <person name="Tice H."/>
            <person name="Cheng J.F."/>
            <person name="Land M."/>
            <person name="Hauser L."/>
            <person name="Chang Y.J."/>
            <person name="Jeffries C.D."/>
            <person name="Kopitz M."/>
            <person name="Bruce D."/>
            <person name="Goodwin L."/>
            <person name="Pitluck S."/>
            <person name="Ovchinnikova G."/>
            <person name="Pati A."/>
            <person name="Ivanova N."/>
            <person name="Mavrommatis K."/>
            <person name="Chen A."/>
            <person name="Palaniappan K."/>
            <person name="Chain P."/>
            <person name="Bristow J."/>
            <person name="Eisen J.A."/>
            <person name="Markowitz V."/>
            <person name="Hugenholtz P."/>
            <person name="Goker M."/>
            <person name="Rohde M."/>
            <person name="Kyrpides N.C."/>
            <person name="Klenk H.P."/>
        </authorList>
    </citation>
    <scope>NUCLEOTIDE SEQUENCE [LARGE SCALE GENOMIC DNA]</scope>
    <source>
        <strain evidence="7">ATCC 700827 / DSM 18053 / CIP 107007 / KCTC 52180 / NS114</strain>
    </source>
</reference>
<keyword evidence="7" id="KW-1185">Reference proteome</keyword>
<sequence length="436" mass="49326">MFYTAVAKIKTKIQNPVVLNVAWLALDKASRLLIGLVVGVWVARYLGPAHWGEINYTAAIVGIITTIANLGMDGFLVKEIVASPEQKNEILGTAFFTRLAFIPVGIAATFCYFYFTNAPDYYYYLFALLSPSFLISPFDLIDLEFQSRLKSKLTVVCKNIGYFIGAAIKIYCLLTHKSVFWFAAAIGIETLFAYIFLIFKYQSEQNIFNWIFRKKRARQLLSTGWPFIVSNLAVILYMRIDQLMIGNIAGETELGLFSSTTKITDMFVFIPMAISGSYLSVLVKIKKEQSDEVFIQKICTFFGWMTRISIGAAIIISLLSQQIIQLLYGPEYYPAYSILAIHIWALVPMFLGVASGQYLIIENLQKYNVYKTLIGLTLNVLLNVILIPKMGAVGAAIATLISYYVSAIFSNFLFRSTKKLFRYQLRSFQMIFSFKS</sequence>
<keyword evidence="2 5" id="KW-0812">Transmembrane</keyword>
<feature type="transmembrane region" description="Helical" evidence="5">
    <location>
        <begin position="121"/>
        <end position="141"/>
    </location>
</feature>
<name>C6W1E8_DYAFD</name>
<dbReference type="KEGG" id="dfe:Dfer_0744"/>
<dbReference type="AlphaFoldDB" id="C6W1E8"/>
<organism evidence="6 7">
    <name type="scientific">Dyadobacter fermentans (strain ATCC 700827 / DSM 18053 / CIP 107007 / KCTC 52180 / NS114)</name>
    <dbReference type="NCBI Taxonomy" id="471854"/>
    <lineage>
        <taxon>Bacteria</taxon>
        <taxon>Pseudomonadati</taxon>
        <taxon>Bacteroidota</taxon>
        <taxon>Cytophagia</taxon>
        <taxon>Cytophagales</taxon>
        <taxon>Spirosomataceae</taxon>
        <taxon>Dyadobacter</taxon>
    </lineage>
</organism>
<dbReference type="Pfam" id="PF01943">
    <property type="entry name" value="Polysacc_synt"/>
    <property type="match status" value="1"/>
</dbReference>
<feature type="transmembrane region" description="Helical" evidence="5">
    <location>
        <begin position="266"/>
        <end position="283"/>
    </location>
</feature>
<dbReference type="InterPro" id="IPR002797">
    <property type="entry name" value="Polysacc_synth"/>
</dbReference>